<dbReference type="GO" id="GO:0005886">
    <property type="term" value="C:plasma membrane"/>
    <property type="evidence" value="ECO:0007669"/>
    <property type="project" value="UniProtKB-SubCell"/>
</dbReference>
<dbReference type="Proteomes" id="UP000302163">
    <property type="component" value="Chromosome"/>
</dbReference>
<keyword evidence="6" id="KW-0769">Symport</keyword>
<name>A0A4P8YM99_9ENTR</name>
<comment type="similarity">
    <text evidence="2">Belongs to the major facilitator superfamily. Metabolite:H+ Symporter (MHS) family (TC 2.A.1.6) family.</text>
</comment>
<evidence type="ECO:0000256" key="1">
    <source>
        <dbReference type="ARBA" id="ARBA00004651"/>
    </source>
</evidence>
<evidence type="ECO:0000256" key="3">
    <source>
        <dbReference type="ARBA" id="ARBA00022448"/>
    </source>
</evidence>
<reference evidence="11 12" key="1">
    <citation type="submission" date="2019-05" db="EMBL/GenBank/DDBJ databases">
        <title>Complete genome sequence of Izhakiella calystegiae KSNA2, an endophyte isolated from beach morning glory (Calystegia soldanella).</title>
        <authorList>
            <person name="Jiang L."/>
            <person name="Jeong J.C."/>
            <person name="Kim C.Y."/>
            <person name="Kim D.H."/>
            <person name="Kim S.W."/>
            <person name="Lee j."/>
        </authorList>
    </citation>
    <scope>NUCLEOTIDE SEQUENCE [LARGE SCALE GENOMIC DNA]</scope>
    <source>
        <strain evidence="11 12">KSNA2</strain>
    </source>
</reference>
<feature type="transmembrane region" description="Helical" evidence="9">
    <location>
        <begin position="400"/>
        <end position="420"/>
    </location>
</feature>
<evidence type="ECO:0000256" key="2">
    <source>
        <dbReference type="ARBA" id="ARBA00008240"/>
    </source>
</evidence>
<evidence type="ECO:0000256" key="5">
    <source>
        <dbReference type="ARBA" id="ARBA00022692"/>
    </source>
</evidence>
<gene>
    <name evidence="11" type="ORF">FEM41_15820</name>
</gene>
<organism evidence="11 12">
    <name type="scientific">Jejubacter calystegiae</name>
    <dbReference type="NCBI Taxonomy" id="2579935"/>
    <lineage>
        <taxon>Bacteria</taxon>
        <taxon>Pseudomonadati</taxon>
        <taxon>Pseudomonadota</taxon>
        <taxon>Gammaproteobacteria</taxon>
        <taxon>Enterobacterales</taxon>
        <taxon>Enterobacteriaceae</taxon>
        <taxon>Jejubacter</taxon>
    </lineage>
</organism>
<feature type="transmembrane region" description="Helical" evidence="9">
    <location>
        <begin position="86"/>
        <end position="107"/>
    </location>
</feature>
<dbReference type="PANTHER" id="PTHR43528">
    <property type="entry name" value="ALPHA-KETOGLUTARATE PERMEASE"/>
    <property type="match status" value="1"/>
</dbReference>
<protein>
    <submittedName>
        <fullName evidence="11">MFS transporter</fullName>
    </submittedName>
</protein>
<evidence type="ECO:0000256" key="9">
    <source>
        <dbReference type="SAM" id="Phobius"/>
    </source>
</evidence>
<keyword evidence="7 9" id="KW-1133">Transmembrane helix</keyword>
<dbReference type="Pfam" id="PF07690">
    <property type="entry name" value="MFS_1"/>
    <property type="match status" value="1"/>
</dbReference>
<dbReference type="AlphaFoldDB" id="A0A4P8YM99"/>
<evidence type="ECO:0000313" key="11">
    <source>
        <dbReference type="EMBL" id="QCT21008.1"/>
    </source>
</evidence>
<dbReference type="OrthoDB" id="3690818at2"/>
<dbReference type="GO" id="GO:0015293">
    <property type="term" value="F:symporter activity"/>
    <property type="evidence" value="ECO:0007669"/>
    <property type="project" value="UniProtKB-KW"/>
</dbReference>
<feature type="transmembrane region" description="Helical" evidence="9">
    <location>
        <begin position="336"/>
        <end position="354"/>
    </location>
</feature>
<keyword evidence="8 9" id="KW-0472">Membrane</keyword>
<feature type="transmembrane region" description="Helical" evidence="9">
    <location>
        <begin position="259"/>
        <end position="284"/>
    </location>
</feature>
<dbReference type="SUPFAM" id="SSF103473">
    <property type="entry name" value="MFS general substrate transporter"/>
    <property type="match status" value="1"/>
</dbReference>
<dbReference type="KEGG" id="izh:FEM41_15820"/>
<keyword evidence="12" id="KW-1185">Reference proteome</keyword>
<feature type="transmembrane region" description="Helical" evidence="9">
    <location>
        <begin position="119"/>
        <end position="140"/>
    </location>
</feature>
<feature type="transmembrane region" description="Helical" evidence="9">
    <location>
        <begin position="219"/>
        <end position="238"/>
    </location>
</feature>
<dbReference type="InterPro" id="IPR051084">
    <property type="entry name" value="H+-coupled_symporters"/>
</dbReference>
<dbReference type="InterPro" id="IPR011701">
    <property type="entry name" value="MFS"/>
</dbReference>
<dbReference type="InterPro" id="IPR036259">
    <property type="entry name" value="MFS_trans_sf"/>
</dbReference>
<feature type="transmembrane region" description="Helical" evidence="9">
    <location>
        <begin position="47"/>
        <end position="74"/>
    </location>
</feature>
<keyword evidence="5 9" id="KW-0812">Transmembrane</keyword>
<feature type="transmembrane region" description="Helical" evidence="9">
    <location>
        <begin position="304"/>
        <end position="324"/>
    </location>
</feature>
<evidence type="ECO:0000256" key="8">
    <source>
        <dbReference type="ARBA" id="ARBA00023136"/>
    </source>
</evidence>
<feature type="domain" description="Major facilitator superfamily (MFS) profile" evidence="10">
    <location>
        <begin position="47"/>
        <end position="455"/>
    </location>
</feature>
<evidence type="ECO:0000256" key="4">
    <source>
        <dbReference type="ARBA" id="ARBA00022475"/>
    </source>
</evidence>
<dbReference type="InterPro" id="IPR005829">
    <property type="entry name" value="Sugar_transporter_CS"/>
</dbReference>
<dbReference type="Gene3D" id="1.20.1250.20">
    <property type="entry name" value="MFS general substrate transporter like domains"/>
    <property type="match status" value="2"/>
</dbReference>
<keyword evidence="3" id="KW-0813">Transport</keyword>
<proteinExistence type="inferred from homology"/>
<comment type="subcellular location">
    <subcellularLocation>
        <location evidence="1">Cell membrane</location>
        <topology evidence="1">Multi-pass membrane protein</topology>
    </subcellularLocation>
</comment>
<dbReference type="PROSITE" id="PS50850">
    <property type="entry name" value="MFS"/>
    <property type="match status" value="1"/>
</dbReference>
<evidence type="ECO:0000313" key="12">
    <source>
        <dbReference type="Proteomes" id="UP000302163"/>
    </source>
</evidence>
<keyword evidence="4" id="KW-1003">Cell membrane</keyword>
<dbReference type="EMBL" id="CP040428">
    <property type="protein sequence ID" value="QCT21008.1"/>
    <property type="molecule type" value="Genomic_DNA"/>
</dbReference>
<evidence type="ECO:0000256" key="7">
    <source>
        <dbReference type="ARBA" id="ARBA00022989"/>
    </source>
</evidence>
<sequence>MVNVQTCAWPFINVWSTLFICPEKDSEAIVTVRAEHRADHPLVSGKTLFAVVLGNGLEIFDFTVYSFFAIWIGQAFFPGDDALTELLYAVGVFGVGFLARPIGALVLGRYADRAGRRAAMSLSILLMAVSTAAIALCPTWESIGWFAPLLIVCARLIQGFAAGGEVGAATAWLLESAPSTRLGRRVRWQMVSQGGASMSGALCGFGVSHAFDSATLTEWGWRVPFVIGALIAPLGYYLRRSLPETLPRQLRPKPLAKQLLRRYALPVVVGSCLTVGQSVTMYIMVFYMPGYLIHLLSYPAELSFIIAVLASFAFAVCAFLGGWIVDRYAKLRTISLAAFTLTALCCLPAFSIIIHASNSIMIVVVPMIMAGVLGMGVVATLILILMLFPTQMRATGFAISYALANTLFGGTAQFIATALIAETGNVFAPAWYLLACNLIAIAALLILHKYRPSHQDSAEFNKMTCPVFYRRPNTGE</sequence>
<evidence type="ECO:0000256" key="6">
    <source>
        <dbReference type="ARBA" id="ARBA00022847"/>
    </source>
</evidence>
<feature type="transmembrane region" description="Helical" evidence="9">
    <location>
        <begin position="426"/>
        <end position="447"/>
    </location>
</feature>
<dbReference type="InterPro" id="IPR020846">
    <property type="entry name" value="MFS_dom"/>
</dbReference>
<dbReference type="PANTHER" id="PTHR43528:SF3">
    <property type="entry name" value="CITRATE-PROTON SYMPORTER"/>
    <property type="match status" value="1"/>
</dbReference>
<accession>A0A4P8YM99</accession>
<dbReference type="PROSITE" id="PS00216">
    <property type="entry name" value="SUGAR_TRANSPORT_1"/>
    <property type="match status" value="1"/>
</dbReference>
<evidence type="ECO:0000259" key="10">
    <source>
        <dbReference type="PROSITE" id="PS50850"/>
    </source>
</evidence>
<feature type="transmembrane region" description="Helical" evidence="9">
    <location>
        <begin position="360"/>
        <end position="388"/>
    </location>
</feature>